<gene>
    <name evidence="2" type="ORF">D2E24_0344</name>
</gene>
<evidence type="ECO:0000313" key="3">
    <source>
        <dbReference type="Proteomes" id="UP000287470"/>
    </source>
</evidence>
<protein>
    <submittedName>
        <fullName evidence="2">Uncharacterized protein</fullName>
    </submittedName>
</protein>
<keyword evidence="1" id="KW-0472">Membrane</keyword>
<keyword evidence="1" id="KW-1133">Transmembrane helix</keyword>
<dbReference type="AlphaFoldDB" id="A0A430FWH1"/>
<dbReference type="Proteomes" id="UP000287470">
    <property type="component" value="Unassembled WGS sequence"/>
</dbReference>
<reference evidence="2 3" key="1">
    <citation type="submission" date="2018-09" db="EMBL/GenBank/DDBJ databases">
        <title>Characterization of the phylogenetic diversity of five novel species belonging to the genus Bifidobacterium.</title>
        <authorList>
            <person name="Lugli G.A."/>
            <person name="Duranti S."/>
            <person name="Milani C."/>
        </authorList>
    </citation>
    <scope>NUCLEOTIDE SEQUENCE [LARGE SCALE GENOMIC DNA]</scope>
    <source>
        <strain evidence="2 3">2033B</strain>
    </source>
</reference>
<name>A0A430FWH1_9BIFI</name>
<comment type="caution">
    <text evidence="2">The sequence shown here is derived from an EMBL/GenBank/DDBJ whole genome shotgun (WGS) entry which is preliminary data.</text>
</comment>
<accession>A0A430FWH1</accession>
<proteinExistence type="predicted"/>
<dbReference type="EMBL" id="QXGK01000002">
    <property type="protein sequence ID" value="RSX58465.1"/>
    <property type="molecule type" value="Genomic_DNA"/>
</dbReference>
<organism evidence="2 3">
    <name type="scientific">Bifidobacterium samirii</name>
    <dbReference type="NCBI Taxonomy" id="2306974"/>
    <lineage>
        <taxon>Bacteria</taxon>
        <taxon>Bacillati</taxon>
        <taxon>Actinomycetota</taxon>
        <taxon>Actinomycetes</taxon>
        <taxon>Bifidobacteriales</taxon>
        <taxon>Bifidobacteriaceae</taxon>
        <taxon>Bifidobacterium</taxon>
    </lineage>
</organism>
<feature type="transmembrane region" description="Helical" evidence="1">
    <location>
        <begin position="46"/>
        <end position="69"/>
    </location>
</feature>
<evidence type="ECO:0000313" key="2">
    <source>
        <dbReference type="EMBL" id="RSX58465.1"/>
    </source>
</evidence>
<sequence>MNARGYASRFDTVGRSAGDIADGSDADPVECRESGGRMTCRRRLRLALATIVVAVLLVVDRCLFDGIGALLSFRGIAYVVVQLVMFVTSMLWMQRADEPAASPRDAKE</sequence>
<feature type="transmembrane region" description="Helical" evidence="1">
    <location>
        <begin position="75"/>
        <end position="93"/>
    </location>
</feature>
<keyword evidence="1" id="KW-0812">Transmembrane</keyword>
<evidence type="ECO:0000256" key="1">
    <source>
        <dbReference type="SAM" id="Phobius"/>
    </source>
</evidence>
<keyword evidence="3" id="KW-1185">Reference proteome</keyword>